<dbReference type="Pfam" id="PF03959">
    <property type="entry name" value="FSH1"/>
    <property type="match status" value="1"/>
</dbReference>
<organism evidence="3 4">
    <name type="scientific">Rhizoctonia solani</name>
    <dbReference type="NCBI Taxonomy" id="456999"/>
    <lineage>
        <taxon>Eukaryota</taxon>
        <taxon>Fungi</taxon>
        <taxon>Dikarya</taxon>
        <taxon>Basidiomycota</taxon>
        <taxon>Agaricomycotina</taxon>
        <taxon>Agaricomycetes</taxon>
        <taxon>Cantharellales</taxon>
        <taxon>Ceratobasidiaceae</taxon>
        <taxon>Rhizoctonia</taxon>
    </lineage>
</organism>
<reference evidence="3" key="1">
    <citation type="submission" date="2021-01" db="EMBL/GenBank/DDBJ databases">
        <authorList>
            <person name="Kaushik A."/>
        </authorList>
    </citation>
    <scope>NUCLEOTIDE SEQUENCE</scope>
    <source>
        <strain evidence="3">Type strain: AG8-Rh-89/</strain>
    </source>
</reference>
<keyword evidence="1" id="KW-0378">Hydrolase</keyword>
<comment type="caution">
    <text evidence="3">The sequence shown here is derived from an EMBL/GenBank/DDBJ whole genome shotgun (WGS) entry which is preliminary data.</text>
</comment>
<dbReference type="EMBL" id="CAJMWZ010000740">
    <property type="protein sequence ID" value="CAE6424845.1"/>
    <property type="molecule type" value="Genomic_DNA"/>
</dbReference>
<name>A0A8H2XGV3_9AGAM</name>
<dbReference type="InterPro" id="IPR050593">
    <property type="entry name" value="LovG"/>
</dbReference>
<gene>
    <name evidence="3" type="ORF">RDB_LOCUS13742</name>
</gene>
<feature type="domain" description="Serine hydrolase" evidence="2">
    <location>
        <begin position="2"/>
        <end position="129"/>
    </location>
</feature>
<evidence type="ECO:0000259" key="2">
    <source>
        <dbReference type="Pfam" id="PF03959"/>
    </source>
</evidence>
<sequence>MIRILALHGYAQSGEIFKKKMSALRKACGENIEFVFLDAPILLQPVDMPQSSASVEALDTVKAPPEESELQPRAWWRGNQDKNGYHHIPETIEYLKNFLKDQRFNGVFGFSQGACMAAALAKILEQPEAYPAILVDGEAPHPPLHHIHH</sequence>
<dbReference type="Gene3D" id="3.40.50.1820">
    <property type="entry name" value="alpha/beta hydrolase"/>
    <property type="match status" value="1"/>
</dbReference>
<protein>
    <recommendedName>
        <fullName evidence="2">Serine hydrolase domain-containing protein</fullName>
    </recommendedName>
</protein>
<dbReference type="PANTHER" id="PTHR48070">
    <property type="entry name" value="ESTERASE OVCA2"/>
    <property type="match status" value="1"/>
</dbReference>
<dbReference type="InterPro" id="IPR029058">
    <property type="entry name" value="AB_hydrolase_fold"/>
</dbReference>
<dbReference type="GO" id="GO:0005634">
    <property type="term" value="C:nucleus"/>
    <property type="evidence" value="ECO:0007669"/>
    <property type="project" value="TreeGrafter"/>
</dbReference>
<evidence type="ECO:0000256" key="1">
    <source>
        <dbReference type="ARBA" id="ARBA00022801"/>
    </source>
</evidence>
<dbReference type="Proteomes" id="UP000663850">
    <property type="component" value="Unassembled WGS sequence"/>
</dbReference>
<dbReference type="PANTHER" id="PTHR48070:SF6">
    <property type="entry name" value="ESTERASE OVCA2"/>
    <property type="match status" value="1"/>
</dbReference>
<dbReference type="GO" id="GO:0005737">
    <property type="term" value="C:cytoplasm"/>
    <property type="evidence" value="ECO:0007669"/>
    <property type="project" value="TreeGrafter"/>
</dbReference>
<evidence type="ECO:0000313" key="4">
    <source>
        <dbReference type="Proteomes" id="UP000663850"/>
    </source>
</evidence>
<dbReference type="InterPro" id="IPR005645">
    <property type="entry name" value="FSH-like_dom"/>
</dbReference>
<dbReference type="SUPFAM" id="SSF53474">
    <property type="entry name" value="alpha/beta-Hydrolases"/>
    <property type="match status" value="1"/>
</dbReference>
<evidence type="ECO:0000313" key="3">
    <source>
        <dbReference type="EMBL" id="CAE6424845.1"/>
    </source>
</evidence>
<dbReference type="GO" id="GO:0016787">
    <property type="term" value="F:hydrolase activity"/>
    <property type="evidence" value="ECO:0007669"/>
    <property type="project" value="UniProtKB-KW"/>
</dbReference>
<proteinExistence type="predicted"/>
<dbReference type="AlphaFoldDB" id="A0A8H2XGV3"/>
<accession>A0A8H2XGV3</accession>